<proteinExistence type="predicted"/>
<name>A0A1J9RAQ6_9PEZI</name>
<protein>
    <submittedName>
        <fullName evidence="2">Vacuolar protein sorting-associated protein 11 like</fullName>
    </submittedName>
</protein>
<dbReference type="RefSeq" id="XP_020134297.1">
    <property type="nucleotide sequence ID" value="XM_020275652.1"/>
</dbReference>
<feature type="compositionally biased region" description="Low complexity" evidence="1">
    <location>
        <begin position="473"/>
        <end position="482"/>
    </location>
</feature>
<organism evidence="2 3">
    <name type="scientific">Diplodia corticola</name>
    <dbReference type="NCBI Taxonomy" id="236234"/>
    <lineage>
        <taxon>Eukaryota</taxon>
        <taxon>Fungi</taxon>
        <taxon>Dikarya</taxon>
        <taxon>Ascomycota</taxon>
        <taxon>Pezizomycotina</taxon>
        <taxon>Dothideomycetes</taxon>
        <taxon>Dothideomycetes incertae sedis</taxon>
        <taxon>Botryosphaeriales</taxon>
        <taxon>Botryosphaeriaceae</taxon>
        <taxon>Diplodia</taxon>
    </lineage>
</organism>
<dbReference type="STRING" id="236234.A0A1J9RAQ6"/>
<dbReference type="EMBL" id="MNUE01000004">
    <property type="protein sequence ID" value="OJD38686.1"/>
    <property type="molecule type" value="Genomic_DNA"/>
</dbReference>
<dbReference type="OrthoDB" id="5419922at2759"/>
<feature type="compositionally biased region" description="Low complexity" evidence="1">
    <location>
        <begin position="936"/>
        <end position="961"/>
    </location>
</feature>
<feature type="region of interest" description="Disordered" evidence="1">
    <location>
        <begin position="555"/>
        <end position="596"/>
    </location>
</feature>
<gene>
    <name evidence="2" type="ORF">BKCO1_4000222</name>
</gene>
<feature type="region of interest" description="Disordered" evidence="1">
    <location>
        <begin position="787"/>
        <end position="1000"/>
    </location>
</feature>
<feature type="compositionally biased region" description="Pro residues" evidence="1">
    <location>
        <begin position="909"/>
        <end position="918"/>
    </location>
</feature>
<dbReference type="Proteomes" id="UP000183809">
    <property type="component" value="Unassembled WGS sequence"/>
</dbReference>
<reference evidence="2 3" key="1">
    <citation type="submission" date="2016-10" db="EMBL/GenBank/DDBJ databases">
        <title>Proteomics and genomics reveal pathogen-plant mechanisms compatible with a hemibiotrophic lifestyle of Diplodia corticola.</title>
        <authorList>
            <person name="Fernandes I."/>
            <person name="De Jonge R."/>
            <person name="Van De Peer Y."/>
            <person name="Devreese B."/>
            <person name="Alves A."/>
            <person name="Esteves A.C."/>
        </authorList>
    </citation>
    <scope>NUCLEOTIDE SEQUENCE [LARGE SCALE GENOMIC DNA]</scope>
    <source>
        <strain evidence="2 3">CBS 112549</strain>
    </source>
</reference>
<keyword evidence="3" id="KW-1185">Reference proteome</keyword>
<sequence>MATVRHHPLFAPLTFEPFEIDYEELGPDTPQRKAKRRRIVSNADQYLRGSPLFIQSAALRGPFETGWRNPWAQKKPAHPAPSSRTAHSAAPRHRQTTRDPSLSPEPANQERPANKEPNRAPRSNRTAANTNPRQRERQARAEADHFEQEKRKAKAQRREQRRQELKKREERAAELRKDHCGNSPARPVDLTGASASFNTRLTAEVLGDSHQVAIDAAEEEIARNRDYGSREIRSSFTDEWLNRLRSPAQTPELSPVRVSESGKQVDVLEALSPTRRPAKRPDVDSNGAIDSSRPDAKFLSERQRFAVPESRHPRRKDRRKAASASFQADDEVTEEDVVFRNPSAAPSSSFTRPQDLLSLKQRADGTKERRYRPAKKDSKFSKLALAETGMHSASKVELNEGSSRRKPSSSSQERMDGVQRNVSHTARRRGFELASAPGPENPSSRPAHQQHKKHPSGFTPINKRFSSPPAEPSQPAASTTPAGRPVLGVKAATNNANPAELTSASLDPNNGGVLVMSAGDIRLDNEPLHMFSGHLEGQENNFRNDENKVSGQSPLKEVAVRSPEQGATSASTKSRKRRRDHPLHASPTAMNSPGFAYRKVSDPMTNVPRLQPMNQSSIEVETRKKKRARLMMFGSLSPQPVEATKLEPENQITLYEDQPTITDEARKEQTDTVAGSQVAKADEHSPVRDLSTQAAILFAQREFQHEFQSPLRNVAAASPEKVASSQQTRTSTPPPSQPPAEYTAITPFKAFNKGKPFLTEHLSQPGPAQMSTQELFNAATPVTFSTVKKDKNTQKRVSLAASPLKSAGGPEPEADDRSGDIATPPTGVEGDTTTAAGGVTFGEISTTPPTPKFPGFAKGGAAAPASGPRPHSLNPALSSALKIRNPSLTAAARRTSSQGSSSFSRQSAQPPPPPPPSSSAPVVRSALRQEYRRNLSQGRSPSSQRQRSSQQQQAQQRQPAPLDDVDLDSAMDAADSFLDTAKLGIEWKGSAGRSGVARRV</sequence>
<feature type="region of interest" description="Disordered" evidence="1">
    <location>
        <begin position="64"/>
        <end position="191"/>
    </location>
</feature>
<dbReference type="AlphaFoldDB" id="A0A1J9RAQ6"/>
<dbReference type="GeneID" id="31015913"/>
<feature type="compositionally biased region" description="Basic and acidic residues" evidence="1">
    <location>
        <begin position="292"/>
        <end position="304"/>
    </location>
</feature>
<feature type="compositionally biased region" description="Basic residues" evidence="1">
    <location>
        <begin position="312"/>
        <end position="321"/>
    </location>
</feature>
<accession>A0A1J9RAQ6</accession>
<feature type="compositionally biased region" description="Low complexity" evidence="1">
    <location>
        <begin position="853"/>
        <end position="868"/>
    </location>
</feature>
<feature type="compositionally biased region" description="Low complexity" evidence="1">
    <location>
        <begin position="890"/>
        <end position="908"/>
    </location>
</feature>
<feature type="compositionally biased region" description="Polar residues" evidence="1">
    <location>
        <begin position="121"/>
        <end position="132"/>
    </location>
</feature>
<feature type="compositionally biased region" description="Basic and acidic residues" evidence="1">
    <location>
        <begin position="133"/>
        <end position="180"/>
    </location>
</feature>
<evidence type="ECO:0000313" key="2">
    <source>
        <dbReference type="EMBL" id="OJD38686.1"/>
    </source>
</evidence>
<feature type="region of interest" description="Disordered" evidence="1">
    <location>
        <begin position="249"/>
        <end position="484"/>
    </location>
</feature>
<evidence type="ECO:0000313" key="3">
    <source>
        <dbReference type="Proteomes" id="UP000183809"/>
    </source>
</evidence>
<feature type="region of interest" description="Disordered" evidence="1">
    <location>
        <begin position="712"/>
        <end position="742"/>
    </location>
</feature>
<evidence type="ECO:0000256" key="1">
    <source>
        <dbReference type="SAM" id="MobiDB-lite"/>
    </source>
</evidence>
<comment type="caution">
    <text evidence="2">The sequence shown here is derived from an EMBL/GenBank/DDBJ whole genome shotgun (WGS) entry which is preliminary data.</text>
</comment>